<sequence length="249" mass="28683">MFIRLLNNKSIQIFSKKSNQLWMILLHLFSGVPCLISCAIGRISTQSLRTPDMWWGYFLDSFPRDQVGDLMLYCLDHGPYRGFSSDLCACDGIKIGSIEANIFFASVVTSILTYALLVVGGSWYVYYCLKKQAKLMTKKNYKNESKLVVALFMQAFIPFICLVIPYIFSVIHIAFDLRKMETLTTVLFQISTLHSFFNATTMTLLIKPYREAVKNVFLLKGWKYQPTHHAAMPNGPNRIHQLQVDWQKH</sequence>
<protein>
    <submittedName>
        <fullName evidence="3">Uncharacterized protein</fullName>
    </submittedName>
</protein>
<evidence type="ECO:0000313" key="3">
    <source>
        <dbReference type="WBParaSite" id="ACRNAN_scaffold1610.g9184.t1"/>
    </source>
</evidence>
<accession>A0A914D0L8</accession>
<keyword evidence="1" id="KW-0812">Transmembrane</keyword>
<dbReference type="Pfam" id="PF10318">
    <property type="entry name" value="7TM_GPCR_Srh"/>
    <property type="match status" value="1"/>
</dbReference>
<feature type="transmembrane region" description="Helical" evidence="1">
    <location>
        <begin position="21"/>
        <end position="43"/>
    </location>
</feature>
<dbReference type="AlphaFoldDB" id="A0A914D0L8"/>
<organism evidence="2 3">
    <name type="scientific">Acrobeloides nanus</name>
    <dbReference type="NCBI Taxonomy" id="290746"/>
    <lineage>
        <taxon>Eukaryota</taxon>
        <taxon>Metazoa</taxon>
        <taxon>Ecdysozoa</taxon>
        <taxon>Nematoda</taxon>
        <taxon>Chromadorea</taxon>
        <taxon>Rhabditida</taxon>
        <taxon>Tylenchina</taxon>
        <taxon>Cephalobomorpha</taxon>
        <taxon>Cephaloboidea</taxon>
        <taxon>Cephalobidae</taxon>
        <taxon>Acrobeloides</taxon>
    </lineage>
</organism>
<dbReference type="InterPro" id="IPR019422">
    <property type="entry name" value="7TM_GPCR_serpentine_rcpt_Srh"/>
</dbReference>
<keyword evidence="1" id="KW-1133">Transmembrane helix</keyword>
<dbReference type="Proteomes" id="UP000887540">
    <property type="component" value="Unplaced"/>
</dbReference>
<feature type="transmembrane region" description="Helical" evidence="1">
    <location>
        <begin position="147"/>
        <end position="174"/>
    </location>
</feature>
<evidence type="ECO:0000256" key="1">
    <source>
        <dbReference type="SAM" id="Phobius"/>
    </source>
</evidence>
<keyword evidence="1" id="KW-0472">Membrane</keyword>
<feature type="transmembrane region" description="Helical" evidence="1">
    <location>
        <begin position="102"/>
        <end position="126"/>
    </location>
</feature>
<proteinExistence type="predicted"/>
<name>A0A914D0L8_9BILA</name>
<reference evidence="3" key="1">
    <citation type="submission" date="2022-11" db="UniProtKB">
        <authorList>
            <consortium name="WormBaseParasite"/>
        </authorList>
    </citation>
    <scope>IDENTIFICATION</scope>
</reference>
<evidence type="ECO:0000313" key="2">
    <source>
        <dbReference type="Proteomes" id="UP000887540"/>
    </source>
</evidence>
<dbReference type="SUPFAM" id="SSF81321">
    <property type="entry name" value="Family A G protein-coupled receptor-like"/>
    <property type="match status" value="1"/>
</dbReference>
<keyword evidence="2" id="KW-1185">Reference proteome</keyword>
<dbReference type="WBParaSite" id="ACRNAN_scaffold1610.g9184.t1">
    <property type="protein sequence ID" value="ACRNAN_scaffold1610.g9184.t1"/>
    <property type="gene ID" value="ACRNAN_scaffold1610.g9184"/>
</dbReference>
<feature type="transmembrane region" description="Helical" evidence="1">
    <location>
        <begin position="186"/>
        <end position="206"/>
    </location>
</feature>